<dbReference type="InterPro" id="IPR002523">
    <property type="entry name" value="MgTranspt_CorA/ZnTranspt_ZntB"/>
</dbReference>
<comment type="subcellular location">
    <subcellularLocation>
        <location evidence="1">Cell membrane</location>
        <topology evidence="1">Multi-pass membrane protein</topology>
    </subcellularLocation>
</comment>
<gene>
    <name evidence="4" type="ORF">MSAN_00632400</name>
</gene>
<dbReference type="Pfam" id="PF01544">
    <property type="entry name" value="CorA"/>
    <property type="match status" value="1"/>
</dbReference>
<feature type="region of interest" description="Disordered" evidence="2">
    <location>
        <begin position="611"/>
        <end position="636"/>
    </location>
</feature>
<dbReference type="GO" id="GO:0000287">
    <property type="term" value="F:magnesium ion binding"/>
    <property type="evidence" value="ECO:0007669"/>
    <property type="project" value="TreeGrafter"/>
</dbReference>
<evidence type="ECO:0000256" key="1">
    <source>
        <dbReference type="ARBA" id="ARBA00004651"/>
    </source>
</evidence>
<protein>
    <submittedName>
        <fullName evidence="4">Putative adp-ribosylation factor protein</fullName>
    </submittedName>
</protein>
<dbReference type="Proteomes" id="UP000623467">
    <property type="component" value="Unassembled WGS sequence"/>
</dbReference>
<keyword evidence="5" id="KW-1185">Reference proteome</keyword>
<dbReference type="AlphaFoldDB" id="A0A8H6Z3U7"/>
<dbReference type="GO" id="GO:0015087">
    <property type="term" value="F:cobalt ion transmembrane transporter activity"/>
    <property type="evidence" value="ECO:0007669"/>
    <property type="project" value="TreeGrafter"/>
</dbReference>
<dbReference type="OrthoDB" id="5430812at2759"/>
<organism evidence="4 5">
    <name type="scientific">Mycena sanguinolenta</name>
    <dbReference type="NCBI Taxonomy" id="230812"/>
    <lineage>
        <taxon>Eukaryota</taxon>
        <taxon>Fungi</taxon>
        <taxon>Dikarya</taxon>
        <taxon>Basidiomycota</taxon>
        <taxon>Agaricomycotina</taxon>
        <taxon>Agaricomycetes</taxon>
        <taxon>Agaricomycetidae</taxon>
        <taxon>Agaricales</taxon>
        <taxon>Marasmiineae</taxon>
        <taxon>Mycenaceae</taxon>
        <taxon>Mycena</taxon>
    </lineage>
</organism>
<dbReference type="Gene3D" id="1.20.58.340">
    <property type="entry name" value="Magnesium transport protein CorA, transmembrane region"/>
    <property type="match status" value="1"/>
</dbReference>
<reference evidence="4" key="1">
    <citation type="submission" date="2020-05" db="EMBL/GenBank/DDBJ databases">
        <title>Mycena genomes resolve the evolution of fungal bioluminescence.</title>
        <authorList>
            <person name="Tsai I.J."/>
        </authorList>
    </citation>
    <scope>NUCLEOTIDE SEQUENCE</scope>
    <source>
        <strain evidence="4">160909Yilan</strain>
    </source>
</reference>
<proteinExistence type="predicted"/>
<sequence>MATPEHARPSAPASQDVPKSAKELLSEIFDQFHNFDARDECTHHLNEAISEKTANFAVRFGVDEAKIAINLPVQALQILLQVQAERKEDKVTWINIWSPGKNRPIVDAIANKYKFSTRLRETITSWDSARRLVTHSLADQSPAKSAYASSRAADIGVPRLRRGKTFHHRTIDPEKGLARDRGAERRTAALEDEAKGFHKEDLDMYRWIQSQYHYTTIDHGPSFICIGANWLHQRVRSGKESNEPDNIYKTPQSFVPPKHWAWYILTNEGTVISIHEDPSYEMKNNMDTPGQQAEELASMRKNTRDLLHQLSEPGMDEYKRKVSAQKGVRSDLLQANQDQLGPLPSSITTYPESSLLIDASANLFYYLFEDYTATTSILSESSRILAQVTHDVLHITDRKNKDKDSSDIIKLLYARSKDLRQLKHLFVSYEDLVRSIMALGTDTTSDEKDSPALLSLSAAGGPARGVKLSQRAFDRFDRLSIRMRLLMLDAIDEYLAEKASLSDTYFNLINLKDSQATSKLNRSASLLAKLSVFFLPVSFMTSYFSVQIPELTNNYTAKTYWVCFAVIATMSFISVFFFSKLLMVASDVLDEQVANFQRRVGRSMVNLFSRKRTAPGQGQSGGGIDDDGSRKRSEED</sequence>
<dbReference type="GO" id="GO:0050897">
    <property type="term" value="F:cobalt ion binding"/>
    <property type="evidence" value="ECO:0007669"/>
    <property type="project" value="TreeGrafter"/>
</dbReference>
<dbReference type="EMBL" id="JACAZH010000004">
    <property type="protein sequence ID" value="KAF7370024.1"/>
    <property type="molecule type" value="Genomic_DNA"/>
</dbReference>
<feature type="transmembrane region" description="Helical" evidence="3">
    <location>
        <begin position="558"/>
        <end position="578"/>
    </location>
</feature>
<dbReference type="GO" id="GO:0005886">
    <property type="term" value="C:plasma membrane"/>
    <property type="evidence" value="ECO:0007669"/>
    <property type="project" value="UniProtKB-SubCell"/>
</dbReference>
<comment type="caution">
    <text evidence="4">The sequence shown here is derived from an EMBL/GenBank/DDBJ whole genome shotgun (WGS) entry which is preliminary data.</text>
</comment>
<keyword evidence="3" id="KW-0472">Membrane</keyword>
<evidence type="ECO:0000256" key="2">
    <source>
        <dbReference type="SAM" id="MobiDB-lite"/>
    </source>
</evidence>
<keyword evidence="3" id="KW-1133">Transmembrane helix</keyword>
<evidence type="ECO:0000256" key="3">
    <source>
        <dbReference type="SAM" id="Phobius"/>
    </source>
</evidence>
<evidence type="ECO:0000313" key="5">
    <source>
        <dbReference type="Proteomes" id="UP000623467"/>
    </source>
</evidence>
<accession>A0A8H6Z3U7</accession>
<dbReference type="PANTHER" id="PTHR46494">
    <property type="entry name" value="CORA FAMILY METAL ION TRANSPORTER (EUROFUNG)"/>
    <property type="match status" value="1"/>
</dbReference>
<feature type="transmembrane region" description="Helical" evidence="3">
    <location>
        <begin position="526"/>
        <end position="546"/>
    </location>
</feature>
<feature type="compositionally biased region" description="Basic and acidic residues" evidence="2">
    <location>
        <begin position="627"/>
        <end position="636"/>
    </location>
</feature>
<keyword evidence="3" id="KW-0812">Transmembrane</keyword>
<evidence type="ECO:0000313" key="4">
    <source>
        <dbReference type="EMBL" id="KAF7370024.1"/>
    </source>
</evidence>
<dbReference type="PANTHER" id="PTHR46494:SF1">
    <property type="entry name" value="CORA FAMILY METAL ION TRANSPORTER (EUROFUNG)"/>
    <property type="match status" value="1"/>
</dbReference>
<name>A0A8H6Z3U7_9AGAR</name>
<dbReference type="GO" id="GO:0015095">
    <property type="term" value="F:magnesium ion transmembrane transporter activity"/>
    <property type="evidence" value="ECO:0007669"/>
    <property type="project" value="TreeGrafter"/>
</dbReference>